<dbReference type="Gene3D" id="3.40.630.190">
    <property type="entry name" value="LCP protein"/>
    <property type="match status" value="1"/>
</dbReference>
<dbReference type="Proteomes" id="UP000006094">
    <property type="component" value="Chromosome"/>
</dbReference>
<reference evidence="3 4" key="1">
    <citation type="journal article" date="2012" name="PLoS ONE">
        <title>The purine-utilizing bacterium Clostridium acidurici 9a: a genome-guided metabolic reconsideration.</title>
        <authorList>
            <person name="Hartwich K."/>
            <person name="Poehlein A."/>
            <person name="Daniel R."/>
        </authorList>
    </citation>
    <scope>NUCLEOTIDE SEQUENCE [LARGE SCALE GENOMIC DNA]</scope>
    <source>
        <strain evidence="4">ATCC 7906 / DSM 604 / BCRC 14475 / CIP 104303 / KCTC 5404 / NCIMB 10678 / 9a</strain>
    </source>
</reference>
<dbReference type="eggNOG" id="COG1316">
    <property type="taxonomic scope" value="Bacteria"/>
</dbReference>
<evidence type="ECO:0000313" key="3">
    <source>
        <dbReference type="EMBL" id="AFS79388.1"/>
    </source>
</evidence>
<dbReference type="OrthoDB" id="305468at2"/>
<evidence type="ECO:0000313" key="4">
    <source>
        <dbReference type="Proteomes" id="UP000006094"/>
    </source>
</evidence>
<feature type="domain" description="Cell envelope-related transcriptional attenuator" evidence="2">
    <location>
        <begin position="70"/>
        <end position="228"/>
    </location>
</feature>
<protein>
    <submittedName>
        <fullName evidence="3">Cell envelope transcriptional attenuator family protein</fullName>
    </submittedName>
</protein>
<dbReference type="STRING" id="1128398.Curi_c23930"/>
<dbReference type="InterPro" id="IPR004474">
    <property type="entry name" value="LytR_CpsA_psr"/>
</dbReference>
<name>K0B037_GOTA9</name>
<dbReference type="AlphaFoldDB" id="K0B037"/>
<dbReference type="NCBIfam" id="TIGR00350">
    <property type="entry name" value="lytR_cpsA_psr"/>
    <property type="match status" value="1"/>
</dbReference>
<dbReference type="PANTHER" id="PTHR33392">
    <property type="entry name" value="POLYISOPRENYL-TEICHOIC ACID--PEPTIDOGLYCAN TEICHOIC ACID TRANSFERASE TAGU"/>
    <property type="match status" value="1"/>
</dbReference>
<evidence type="ECO:0000259" key="2">
    <source>
        <dbReference type="Pfam" id="PF03816"/>
    </source>
</evidence>
<organism evidence="3 4">
    <name type="scientific">Gottschalkia acidurici (strain ATCC 7906 / DSM 604 / BCRC 14475 / CIP 104303 / KCTC 5404 / NCIMB 10678 / 9a)</name>
    <name type="common">Clostridium acidurici</name>
    <dbReference type="NCBI Taxonomy" id="1128398"/>
    <lineage>
        <taxon>Bacteria</taxon>
        <taxon>Bacillati</taxon>
        <taxon>Bacillota</taxon>
        <taxon>Tissierellia</taxon>
        <taxon>Tissierellales</taxon>
        <taxon>Gottschalkiaceae</taxon>
        <taxon>Gottschalkia</taxon>
    </lineage>
</organism>
<keyword evidence="4" id="KW-1185">Reference proteome</keyword>
<proteinExistence type="inferred from homology"/>
<dbReference type="InterPro" id="IPR050922">
    <property type="entry name" value="LytR/CpsA/Psr_CW_biosynth"/>
</dbReference>
<comment type="similarity">
    <text evidence="1">Belongs to the LytR/CpsA/Psr (LCP) family.</text>
</comment>
<dbReference type="PANTHER" id="PTHR33392:SF6">
    <property type="entry name" value="POLYISOPRENYL-TEICHOIC ACID--PEPTIDOGLYCAN TEICHOIC ACID TRANSFERASE TAGU"/>
    <property type="match status" value="1"/>
</dbReference>
<evidence type="ECO:0000256" key="1">
    <source>
        <dbReference type="ARBA" id="ARBA00006068"/>
    </source>
</evidence>
<dbReference type="Pfam" id="PF03816">
    <property type="entry name" value="LytR_cpsA_psr"/>
    <property type="match status" value="1"/>
</dbReference>
<accession>K0B037</accession>
<dbReference type="HOGENOM" id="CLU_016455_5_2_9"/>
<dbReference type="RefSeq" id="WP_014968522.1">
    <property type="nucleotide sequence ID" value="NC_018664.1"/>
</dbReference>
<gene>
    <name evidence="3" type="ordered locus">Curi_c23930</name>
</gene>
<sequence length="319" mass="35862">MNRFLRTFLFSLVCLSLFAIGGITAYFKIFDAEPSITQDPDLSDKDPFERAILESKRVNGILLGVNQGMTDTIMFCSLDTENKKIDVISIPRDTYYHREGYNGAADRKINAIYSSQGVEELIDGVQDIIGEKVPIHHYGIIDYKGVERIVDLVGGVEVDVPINMEYDDPRDKPPLKIRISKGRQKLNGKKAMEFLRFRENNDGTGYLDGDLGRVKAQQQFMTAFFKKAIGLKLPSIIKTGFKYIETDVSLSDGLSYGSKVIGIDSEDINATTLPGLAEYRTYGRTELSYVIHDPEETEKLIKQLYGVGEVDETNDINKE</sequence>
<dbReference type="KEGG" id="cad:Curi_c23930"/>
<dbReference type="EMBL" id="CP003326">
    <property type="protein sequence ID" value="AFS79388.1"/>
    <property type="molecule type" value="Genomic_DNA"/>
</dbReference>